<proteinExistence type="predicted"/>
<organism evidence="2 5">
    <name type="scientific">Azotobacter beijerinckii</name>
    <dbReference type="NCBI Taxonomy" id="170623"/>
    <lineage>
        <taxon>Bacteria</taxon>
        <taxon>Pseudomonadati</taxon>
        <taxon>Pseudomonadota</taxon>
        <taxon>Gammaproteobacteria</taxon>
        <taxon>Pseudomonadales</taxon>
        <taxon>Pseudomonadaceae</taxon>
        <taxon>Azotobacter</taxon>
    </lineage>
</organism>
<dbReference type="InterPro" id="IPR010333">
    <property type="entry name" value="VirJ"/>
</dbReference>
<sequence length="422" mass="46001">MRRRSALLLLLFSFLFLLLTAGIAWLLLRQPAPSLEQRTLADGSPLQLVAPGGPVRQRVLLLLSAEAHPQPARLLELASAHATELAILTLDEETDCRRPLQQLDDALAQLDGPPDLVAGDGPGAQLAWRWLAGQNRDQAQALSIGFRLDQPACAEPVPQTAAHGRWHAVWNDNPDDASARFARAQANAETQIAAYDTPAERLLLDHLGRLLEGRADPLPLVEVPAAGAGDTVVVLYSGDGGWRDLDRDVAGELARRGYPVVGVDCLRYFWDHKSPEQAAADLARIMRSYRERWGAWRFVLIGYSFGADVLPAIYNRLDAAAQASVDSLLLLSLARSGSFEIEVQGWLGTAGQEAPTGPELARLPAAKTFCVYGSEEIDESGCTQPQSLGEKLELPGGHHYDYDYPALSERLIAAIRARQSRH</sequence>
<gene>
    <name evidence="2" type="ORF">SAMN04244572_02937</name>
    <name evidence="3" type="ORF">SAMN04244579_03617</name>
</gene>
<reference evidence="4 5" key="1">
    <citation type="submission" date="2016-10" db="EMBL/GenBank/DDBJ databases">
        <authorList>
            <person name="de Groot N.N."/>
        </authorList>
    </citation>
    <scope>NUCLEOTIDE SEQUENCE [LARGE SCALE GENOMIC DNA]</scope>
    <source>
        <strain evidence="3 4">DSM 1041</strain>
        <strain evidence="2 5">DSM 373</strain>
    </source>
</reference>
<name>A0A1H6WRW2_9GAMM</name>
<dbReference type="InterPro" id="IPR029058">
    <property type="entry name" value="AB_hydrolase_fold"/>
</dbReference>
<dbReference type="RefSeq" id="WP_090732971.1">
    <property type="nucleotide sequence ID" value="NZ_FNYO01000056.1"/>
</dbReference>
<evidence type="ECO:0000313" key="5">
    <source>
        <dbReference type="Proteomes" id="UP000199250"/>
    </source>
</evidence>
<dbReference type="STRING" id="170623.SAMN04244579_03617"/>
<dbReference type="Proteomes" id="UP000199005">
    <property type="component" value="Unassembled WGS sequence"/>
</dbReference>
<evidence type="ECO:0000313" key="4">
    <source>
        <dbReference type="Proteomes" id="UP000199005"/>
    </source>
</evidence>
<evidence type="ECO:0000259" key="1">
    <source>
        <dbReference type="Pfam" id="PF06057"/>
    </source>
</evidence>
<dbReference type="PIRSF" id="PIRSF029063">
    <property type="entry name" value="IV_sec_VirJ"/>
    <property type="match status" value="1"/>
</dbReference>
<dbReference type="EMBL" id="FNYO01000056">
    <property type="protein sequence ID" value="SEJ23859.1"/>
    <property type="molecule type" value="Genomic_DNA"/>
</dbReference>
<evidence type="ECO:0000313" key="3">
    <source>
        <dbReference type="EMBL" id="SEJ23859.1"/>
    </source>
</evidence>
<dbReference type="Pfam" id="PF06057">
    <property type="entry name" value="VirJ"/>
    <property type="match status" value="1"/>
</dbReference>
<feature type="domain" description="Bacterial virulence" evidence="1">
    <location>
        <begin position="230"/>
        <end position="418"/>
    </location>
</feature>
<dbReference type="Proteomes" id="UP000199250">
    <property type="component" value="Unassembled WGS sequence"/>
</dbReference>
<evidence type="ECO:0000313" key="2">
    <source>
        <dbReference type="EMBL" id="SEJ15172.1"/>
    </source>
</evidence>
<dbReference type="Gene3D" id="3.40.50.1820">
    <property type="entry name" value="alpha/beta hydrolase"/>
    <property type="match status" value="1"/>
</dbReference>
<dbReference type="OrthoDB" id="641022at2"/>
<dbReference type="InterPro" id="IPR011225">
    <property type="entry name" value="IV_sec_VirJ"/>
</dbReference>
<dbReference type="AlphaFoldDB" id="A0A1H6WRW2"/>
<protein>
    <submittedName>
        <fullName evidence="2">Type IV secretory pathway, VirJ component</fullName>
    </submittedName>
</protein>
<dbReference type="SUPFAM" id="SSF53474">
    <property type="entry name" value="alpha/beta-Hydrolases"/>
    <property type="match status" value="1"/>
</dbReference>
<dbReference type="EMBL" id="FNYQ01000053">
    <property type="protein sequence ID" value="SEJ15172.1"/>
    <property type="molecule type" value="Genomic_DNA"/>
</dbReference>
<accession>A0A1H6WRW2</accession>